<feature type="binding site" evidence="15">
    <location>
        <position position="100"/>
    </location>
    <ligand>
        <name>Zn(2+)</name>
        <dbReference type="ChEBI" id="CHEBI:29105"/>
        <label>1</label>
    </ligand>
</feature>
<feature type="binding site" evidence="15">
    <location>
        <position position="353"/>
    </location>
    <ligand>
        <name>Zn(2+)</name>
        <dbReference type="ChEBI" id="CHEBI:29105"/>
        <label>2</label>
    </ligand>
</feature>
<dbReference type="Pfam" id="PF07687">
    <property type="entry name" value="M20_dimer"/>
    <property type="match status" value="1"/>
</dbReference>
<dbReference type="Gene3D" id="3.30.70.360">
    <property type="match status" value="1"/>
</dbReference>
<dbReference type="InterPro" id="IPR036264">
    <property type="entry name" value="Bact_exopeptidase_dim_dom"/>
</dbReference>
<evidence type="ECO:0000313" key="18">
    <source>
        <dbReference type="Proteomes" id="UP000254575"/>
    </source>
</evidence>
<dbReference type="SUPFAM" id="SSF53187">
    <property type="entry name" value="Zn-dependent exopeptidases"/>
    <property type="match status" value="1"/>
</dbReference>
<feature type="active site" description="Proton acceptor" evidence="15">
    <location>
        <position position="134"/>
    </location>
</feature>
<comment type="pathway">
    <text evidence="1 15">Amino-acid biosynthesis; L-lysine biosynthesis via DAP pathway; LL-2,6-diaminopimelate from (S)-tetrahydrodipicolinate (succinylase route): step 3/3.</text>
</comment>
<evidence type="ECO:0000256" key="13">
    <source>
        <dbReference type="ARBA" id="ARBA00031891"/>
    </source>
</evidence>
<dbReference type="UniPathway" id="UPA00034">
    <property type="reaction ID" value="UER00021"/>
</dbReference>
<feature type="binding site" evidence="15">
    <location>
        <position position="67"/>
    </location>
    <ligand>
        <name>Zn(2+)</name>
        <dbReference type="ChEBI" id="CHEBI:29105"/>
        <label>1</label>
    </ligand>
</feature>
<dbReference type="GO" id="GO:0019877">
    <property type="term" value="P:diaminopimelate biosynthetic process"/>
    <property type="evidence" value="ECO:0007669"/>
    <property type="project" value="UniProtKB-UniRule"/>
</dbReference>
<evidence type="ECO:0000256" key="1">
    <source>
        <dbReference type="ARBA" id="ARBA00005130"/>
    </source>
</evidence>
<comment type="subunit">
    <text evidence="3 15">Homodimer.</text>
</comment>
<name>A0A380N2C8_9GAMM</name>
<dbReference type="PANTHER" id="PTHR43808:SF31">
    <property type="entry name" value="N-ACETYL-L-CITRULLINE DEACETYLASE"/>
    <property type="match status" value="1"/>
</dbReference>
<keyword evidence="7 15" id="KW-0479">Metal-binding</keyword>
<evidence type="ECO:0000256" key="15">
    <source>
        <dbReference type="HAMAP-Rule" id="MF_01690"/>
    </source>
</evidence>
<dbReference type="GO" id="GO:0006526">
    <property type="term" value="P:L-arginine biosynthetic process"/>
    <property type="evidence" value="ECO:0007669"/>
    <property type="project" value="TreeGrafter"/>
</dbReference>
<dbReference type="GO" id="GO:0008777">
    <property type="term" value="F:acetylornithine deacetylase activity"/>
    <property type="evidence" value="ECO:0007669"/>
    <property type="project" value="TreeGrafter"/>
</dbReference>
<keyword evidence="18" id="KW-1185">Reference proteome</keyword>
<comment type="catalytic activity">
    <reaction evidence="14 15">
        <text>N-succinyl-(2S,6S)-2,6-diaminopimelate + H2O = (2S,6S)-2,6-diaminopimelate + succinate</text>
        <dbReference type="Rhea" id="RHEA:22608"/>
        <dbReference type="ChEBI" id="CHEBI:15377"/>
        <dbReference type="ChEBI" id="CHEBI:30031"/>
        <dbReference type="ChEBI" id="CHEBI:57609"/>
        <dbReference type="ChEBI" id="CHEBI:58087"/>
        <dbReference type="EC" id="3.5.1.18"/>
    </reaction>
</comment>
<dbReference type="GO" id="GO:0008270">
    <property type="term" value="F:zinc ion binding"/>
    <property type="evidence" value="ECO:0007669"/>
    <property type="project" value="UniProtKB-UniRule"/>
</dbReference>
<dbReference type="InterPro" id="IPR002933">
    <property type="entry name" value="Peptidase_M20"/>
</dbReference>
<evidence type="ECO:0000313" key="17">
    <source>
        <dbReference type="EMBL" id="SUO98071.1"/>
    </source>
</evidence>
<dbReference type="EMBL" id="UHIA01000004">
    <property type="protein sequence ID" value="SUO98071.1"/>
    <property type="molecule type" value="Genomic_DNA"/>
</dbReference>
<evidence type="ECO:0000259" key="16">
    <source>
        <dbReference type="Pfam" id="PF07687"/>
    </source>
</evidence>
<dbReference type="PANTHER" id="PTHR43808">
    <property type="entry name" value="ACETYLORNITHINE DEACETYLASE"/>
    <property type="match status" value="1"/>
</dbReference>
<dbReference type="AlphaFoldDB" id="A0A380N2C8"/>
<accession>A0A380N2C8</accession>
<evidence type="ECO:0000256" key="2">
    <source>
        <dbReference type="ARBA" id="ARBA00006746"/>
    </source>
</evidence>
<dbReference type="InterPro" id="IPR050072">
    <property type="entry name" value="Peptidase_M20A"/>
</dbReference>
<dbReference type="GO" id="GO:0009014">
    <property type="term" value="F:succinyl-diaminopimelate desuccinylase activity"/>
    <property type="evidence" value="ECO:0007669"/>
    <property type="project" value="UniProtKB-UniRule"/>
</dbReference>
<evidence type="ECO:0000256" key="6">
    <source>
        <dbReference type="ARBA" id="ARBA00022605"/>
    </source>
</evidence>
<dbReference type="NCBIfam" id="TIGR01246">
    <property type="entry name" value="dapE_proteo"/>
    <property type="match status" value="1"/>
</dbReference>
<dbReference type="RefSeq" id="WP_115218943.1">
    <property type="nucleotide sequence ID" value="NZ_UHIA01000004.1"/>
</dbReference>
<evidence type="ECO:0000256" key="3">
    <source>
        <dbReference type="ARBA" id="ARBA00011738"/>
    </source>
</evidence>
<evidence type="ECO:0000256" key="11">
    <source>
        <dbReference type="ARBA" id="ARBA00023154"/>
    </source>
</evidence>
<dbReference type="GO" id="GO:0009089">
    <property type="term" value="P:lysine biosynthetic process via diaminopimelate"/>
    <property type="evidence" value="ECO:0007669"/>
    <property type="project" value="UniProtKB-UniRule"/>
</dbReference>
<keyword evidence="10 15" id="KW-0220">Diaminopimelate biosynthesis</keyword>
<evidence type="ECO:0000256" key="9">
    <source>
        <dbReference type="ARBA" id="ARBA00022833"/>
    </source>
</evidence>
<dbReference type="EC" id="3.5.1.18" evidence="4 15"/>
<comment type="cofactor">
    <cofactor evidence="15">
        <name>Zn(2+)</name>
        <dbReference type="ChEBI" id="CHEBI:29105"/>
    </cofactor>
    <cofactor evidence="15">
        <name>Co(2+)</name>
        <dbReference type="ChEBI" id="CHEBI:48828"/>
    </cofactor>
    <text evidence="15">Binds 2 Zn(2+) or Co(2+) ions per subunit.</text>
</comment>
<dbReference type="Gene3D" id="1.10.150.900">
    <property type="match status" value="1"/>
</dbReference>
<dbReference type="GO" id="GO:0050897">
    <property type="term" value="F:cobalt ion binding"/>
    <property type="evidence" value="ECO:0007669"/>
    <property type="project" value="UniProtKB-UniRule"/>
</dbReference>
<dbReference type="Pfam" id="PF01546">
    <property type="entry name" value="Peptidase_M20"/>
    <property type="match status" value="1"/>
</dbReference>
<organism evidence="17 18">
    <name type="scientific">Suttonella indologenes</name>
    <dbReference type="NCBI Taxonomy" id="13276"/>
    <lineage>
        <taxon>Bacteria</taxon>
        <taxon>Pseudomonadati</taxon>
        <taxon>Pseudomonadota</taxon>
        <taxon>Gammaproteobacteria</taxon>
        <taxon>Cardiobacteriales</taxon>
        <taxon>Cardiobacteriaceae</taxon>
        <taxon>Suttonella</taxon>
    </lineage>
</organism>
<proteinExistence type="inferred from homology"/>
<evidence type="ECO:0000256" key="7">
    <source>
        <dbReference type="ARBA" id="ARBA00022723"/>
    </source>
</evidence>
<dbReference type="Proteomes" id="UP000254575">
    <property type="component" value="Unassembled WGS sequence"/>
</dbReference>
<keyword evidence="12 15" id="KW-0170">Cobalt</keyword>
<feature type="binding site" evidence="15">
    <location>
        <position position="163"/>
    </location>
    <ligand>
        <name>Zn(2+)</name>
        <dbReference type="ChEBI" id="CHEBI:29105"/>
        <label>1</label>
    </ligand>
</feature>
<dbReference type="InterPro" id="IPR011650">
    <property type="entry name" value="Peptidase_M20_dimer"/>
</dbReference>
<evidence type="ECO:0000256" key="5">
    <source>
        <dbReference type="ARBA" id="ARBA00022391"/>
    </source>
</evidence>
<reference evidence="17 18" key="1">
    <citation type="submission" date="2018-06" db="EMBL/GenBank/DDBJ databases">
        <authorList>
            <consortium name="Pathogen Informatics"/>
            <person name="Doyle S."/>
        </authorList>
    </citation>
    <scope>NUCLEOTIDE SEQUENCE [LARGE SCALE GENOMIC DNA]</scope>
    <source>
        <strain evidence="17 18">NCTC10717</strain>
    </source>
</reference>
<gene>
    <name evidence="15 17" type="primary">dapE</name>
    <name evidence="17" type="ORF">NCTC10717_01810</name>
</gene>
<protein>
    <recommendedName>
        <fullName evidence="5 15">Succinyl-diaminopimelate desuccinylase</fullName>
        <shortName evidence="15">SDAP desuccinylase</shortName>
        <ecNumber evidence="4 15">3.5.1.18</ecNumber>
    </recommendedName>
    <alternativeName>
        <fullName evidence="13 15">N-succinyl-LL-2,6-diaminoheptanedioate amidohydrolase</fullName>
    </alternativeName>
</protein>
<keyword evidence="6 15" id="KW-0028">Amino-acid biosynthesis</keyword>
<dbReference type="SUPFAM" id="SSF55031">
    <property type="entry name" value="Bacterial exopeptidase dimerisation domain"/>
    <property type="match status" value="1"/>
</dbReference>
<keyword evidence="9 15" id="KW-0862">Zinc</keyword>
<feature type="binding site" evidence="15">
    <location>
        <position position="100"/>
    </location>
    <ligand>
        <name>Zn(2+)</name>
        <dbReference type="ChEBI" id="CHEBI:29105"/>
        <label>2</label>
    </ligand>
</feature>
<evidence type="ECO:0000256" key="4">
    <source>
        <dbReference type="ARBA" id="ARBA00011921"/>
    </source>
</evidence>
<feature type="active site" evidence="15">
    <location>
        <position position="69"/>
    </location>
</feature>
<dbReference type="InterPro" id="IPR005941">
    <property type="entry name" value="DapE_proteobac"/>
</dbReference>
<dbReference type="OrthoDB" id="9809784at2"/>
<evidence type="ECO:0000256" key="12">
    <source>
        <dbReference type="ARBA" id="ARBA00023285"/>
    </source>
</evidence>
<sequence length="381" mass="41192">MQTAIQDLLAALVSRPSISPNDAGCMSLISDFLRDTPARIRLIRIEDTDNLFITHGQGAPHICFVGHTDVVPAGNESDWSSPPFTPSIREGKLYGRGSADMKAGVAAMSFAYRELIQSHPQHQGTLSLLLTSDEEAAATHGIQAVLPLLQAEGIHIDYAIVGEPTAKDALGDFARNGRRGSLNLKLQISGKQGHVAYPENICNPIHGLGHIIAEIAAIEWDRGNAHFPPTSCQFSNLIAGTGAENVVPQTATALLNWRFNTEQTEAGIKTRVETLVRRICAEKQLSAAFDWKLSGLPFSTANQKLLQALSKAVRKHCGRDIVFNTAGGTSDARFMAQYGADTVEFGTLNASIHQIDEHVLLADLALMAAVYRDCVQHLWAA</sequence>
<evidence type="ECO:0000256" key="10">
    <source>
        <dbReference type="ARBA" id="ARBA00022915"/>
    </source>
</evidence>
<evidence type="ECO:0000256" key="14">
    <source>
        <dbReference type="ARBA" id="ARBA00051301"/>
    </source>
</evidence>
<dbReference type="Gene3D" id="3.40.630.10">
    <property type="entry name" value="Zn peptidases"/>
    <property type="match status" value="1"/>
</dbReference>
<feature type="binding site" evidence="15">
    <location>
        <position position="135"/>
    </location>
    <ligand>
        <name>Zn(2+)</name>
        <dbReference type="ChEBI" id="CHEBI:29105"/>
        <label>2</label>
    </ligand>
</feature>
<feature type="domain" description="Peptidase M20 dimerisation" evidence="16">
    <location>
        <begin position="176"/>
        <end position="281"/>
    </location>
</feature>
<comment type="similarity">
    <text evidence="2 15">Belongs to the peptidase M20A family. DapE subfamily.</text>
</comment>
<keyword evidence="8 15" id="KW-0378">Hydrolase</keyword>
<dbReference type="HAMAP" id="MF_01690">
    <property type="entry name" value="DapE"/>
    <property type="match status" value="1"/>
</dbReference>
<dbReference type="NCBIfam" id="NF009557">
    <property type="entry name" value="PRK13009.1"/>
    <property type="match status" value="1"/>
</dbReference>
<comment type="function">
    <text evidence="15">Catalyzes the hydrolysis of N-succinyl-L,L-diaminopimelic acid (SDAP), forming succinate and LL-2,6-diaminopimelate (DAP), an intermediate involved in the bacterial biosynthesis of lysine and meso-diaminopimelic acid, an essential component of bacterial cell walls.</text>
</comment>
<evidence type="ECO:0000256" key="8">
    <source>
        <dbReference type="ARBA" id="ARBA00022801"/>
    </source>
</evidence>
<keyword evidence="11 15" id="KW-0457">Lysine biosynthesis</keyword>